<reference evidence="2" key="1">
    <citation type="submission" date="2023-10" db="EMBL/GenBank/DDBJ databases">
        <title>Genome assemblies of two species of porcelain crab, Petrolisthes cinctipes and Petrolisthes manimaculis (Anomura: Porcellanidae).</title>
        <authorList>
            <person name="Angst P."/>
        </authorList>
    </citation>
    <scope>NUCLEOTIDE SEQUENCE</scope>
    <source>
        <strain evidence="2">PB745_01</strain>
        <tissue evidence="2">Gill</tissue>
    </source>
</reference>
<name>A0AAE1FIX5_PETCI</name>
<sequence>MTAWAMGCGSRGSGGFSGATRSGGQNRAVRCGGRTTRCDCRTTRCDCRTTRCDSRTMQCDGRTTGAARCGDWVTQGDGRTGADVMNGKRQQCYGWLGNNIGMMWDWVSFNGTLGIG</sequence>
<comment type="caution">
    <text evidence="2">The sequence shown here is derived from an EMBL/GenBank/DDBJ whole genome shotgun (WGS) entry which is preliminary data.</text>
</comment>
<gene>
    <name evidence="2" type="ORF">Pcinc_020719</name>
</gene>
<evidence type="ECO:0000313" key="3">
    <source>
        <dbReference type="Proteomes" id="UP001286313"/>
    </source>
</evidence>
<evidence type="ECO:0000256" key="1">
    <source>
        <dbReference type="SAM" id="MobiDB-lite"/>
    </source>
</evidence>
<feature type="region of interest" description="Disordered" evidence="1">
    <location>
        <begin position="1"/>
        <end position="25"/>
    </location>
</feature>
<protein>
    <submittedName>
        <fullName evidence="2">Uncharacterized protein</fullName>
    </submittedName>
</protein>
<dbReference type="Proteomes" id="UP001286313">
    <property type="component" value="Unassembled WGS sequence"/>
</dbReference>
<keyword evidence="3" id="KW-1185">Reference proteome</keyword>
<dbReference type="AlphaFoldDB" id="A0AAE1FIX5"/>
<proteinExistence type="predicted"/>
<evidence type="ECO:0000313" key="2">
    <source>
        <dbReference type="EMBL" id="KAK3874331.1"/>
    </source>
</evidence>
<organism evidence="2 3">
    <name type="scientific">Petrolisthes cinctipes</name>
    <name type="common">Flat porcelain crab</name>
    <dbReference type="NCBI Taxonomy" id="88211"/>
    <lineage>
        <taxon>Eukaryota</taxon>
        <taxon>Metazoa</taxon>
        <taxon>Ecdysozoa</taxon>
        <taxon>Arthropoda</taxon>
        <taxon>Crustacea</taxon>
        <taxon>Multicrustacea</taxon>
        <taxon>Malacostraca</taxon>
        <taxon>Eumalacostraca</taxon>
        <taxon>Eucarida</taxon>
        <taxon>Decapoda</taxon>
        <taxon>Pleocyemata</taxon>
        <taxon>Anomura</taxon>
        <taxon>Galatheoidea</taxon>
        <taxon>Porcellanidae</taxon>
        <taxon>Petrolisthes</taxon>
    </lineage>
</organism>
<dbReference type="EMBL" id="JAWQEG010002108">
    <property type="protein sequence ID" value="KAK3874331.1"/>
    <property type="molecule type" value="Genomic_DNA"/>
</dbReference>
<accession>A0AAE1FIX5</accession>